<dbReference type="Proteomes" id="UP000224871">
    <property type="component" value="Unassembled WGS sequence"/>
</dbReference>
<sequence length="40" mass="4642">MIAKEFIEVCQELIKKTFFYSELNVIKTSSAKKPSNMCNQ</sequence>
<proteinExistence type="predicted"/>
<evidence type="ECO:0000313" key="1">
    <source>
        <dbReference type="EMBL" id="PHM36173.1"/>
    </source>
</evidence>
<organism evidence="1 2">
    <name type="scientific">Xenorhabdus innexi</name>
    <dbReference type="NCBI Taxonomy" id="290109"/>
    <lineage>
        <taxon>Bacteria</taxon>
        <taxon>Pseudomonadati</taxon>
        <taxon>Pseudomonadota</taxon>
        <taxon>Gammaproteobacteria</taxon>
        <taxon>Enterobacterales</taxon>
        <taxon>Morganellaceae</taxon>
        <taxon>Xenorhabdus</taxon>
    </lineage>
</organism>
<keyword evidence="2" id="KW-1185">Reference proteome</keyword>
<gene>
    <name evidence="1" type="ORF">Xinn_01890</name>
</gene>
<name>A0A2G0NN55_9GAMM</name>
<dbReference type="EMBL" id="NIBU01000017">
    <property type="protein sequence ID" value="PHM36173.1"/>
    <property type="molecule type" value="Genomic_DNA"/>
</dbReference>
<comment type="caution">
    <text evidence="1">The sequence shown here is derived from an EMBL/GenBank/DDBJ whole genome shotgun (WGS) entry which is preliminary data.</text>
</comment>
<reference evidence="1 2" key="1">
    <citation type="journal article" date="2017" name="Nat. Microbiol.">
        <title>Natural product diversity associated with the nematode symbionts Photorhabdus and Xenorhabdus.</title>
        <authorList>
            <person name="Tobias N.J."/>
            <person name="Wolff H."/>
            <person name="Djahanschiri B."/>
            <person name="Grundmann F."/>
            <person name="Kronenwerth M."/>
            <person name="Shi Y.M."/>
            <person name="Simonyi S."/>
            <person name="Grun P."/>
            <person name="Shapiro-Ilan D."/>
            <person name="Pidot S.J."/>
            <person name="Stinear T.P."/>
            <person name="Ebersberger I."/>
            <person name="Bode H.B."/>
        </authorList>
    </citation>
    <scope>NUCLEOTIDE SEQUENCE [LARGE SCALE GENOMIC DNA]</scope>
    <source>
        <strain evidence="1 2">DSM 16336</strain>
    </source>
</reference>
<accession>A0A2G0NN55</accession>
<protein>
    <submittedName>
        <fullName evidence="1">Uncharacterized protein</fullName>
    </submittedName>
</protein>
<evidence type="ECO:0000313" key="2">
    <source>
        <dbReference type="Proteomes" id="UP000224871"/>
    </source>
</evidence>